<dbReference type="PRINTS" id="PR01543">
    <property type="entry name" value="ANATRNSFRASE"/>
</dbReference>
<dbReference type="Proteomes" id="UP000291591">
    <property type="component" value="Unassembled WGS sequence"/>
</dbReference>
<sequence length="274" mass="30472">MTSVRTDLAPYLERIGVTPGQPDADTLTGIVQAHITAIAFENLDPFTGTEPPTTRDGIERKLVHGRRGGWCFEHNRLLHDVLDDLGYRVTPLVGRVRLGLDDDAPSTHRSHRLTLVDIDGEPWTADVGFGGTVPFAPLRLAADVEQPTVHGTYRYRRDDDGVWWLQRRGSGDWRTQYVFDLVPVPDVDFVMGSFFTAHHPDSGFRNGLTAARSAHGRRWTLDGRRFTVRHPDGRAEPSELDTPSRVLETLETVFGVDTSGVTGLEARIGEAHFA</sequence>
<evidence type="ECO:0000313" key="4">
    <source>
        <dbReference type="Proteomes" id="UP000291591"/>
    </source>
</evidence>
<dbReference type="GO" id="GO:0016407">
    <property type="term" value="F:acetyltransferase activity"/>
    <property type="evidence" value="ECO:0007669"/>
    <property type="project" value="InterPro"/>
</dbReference>
<keyword evidence="3" id="KW-0808">Transferase</keyword>
<dbReference type="InterPro" id="IPR038765">
    <property type="entry name" value="Papain-like_cys_pep_sf"/>
</dbReference>
<reference evidence="3 4" key="1">
    <citation type="submission" date="2019-02" db="EMBL/GenBank/DDBJ databases">
        <title>Sequencing the genomes of 1000 actinobacteria strains.</title>
        <authorList>
            <person name="Klenk H.-P."/>
        </authorList>
    </citation>
    <scope>NUCLEOTIDE SEQUENCE [LARGE SCALE GENOMIC DNA]</scope>
    <source>
        <strain evidence="3 4">DSM 45779</strain>
    </source>
</reference>
<proteinExistence type="inferred from homology"/>
<dbReference type="PANTHER" id="PTHR11786:SF0">
    <property type="entry name" value="ARYLAMINE N-ACETYLTRANSFERASE 4-RELATED"/>
    <property type="match status" value="1"/>
</dbReference>
<dbReference type="PANTHER" id="PTHR11786">
    <property type="entry name" value="N-HYDROXYARYLAMINE O-ACETYLTRANSFERASE"/>
    <property type="match status" value="1"/>
</dbReference>
<dbReference type="InterPro" id="IPR001447">
    <property type="entry name" value="Arylamine_N-AcTrfase"/>
</dbReference>
<dbReference type="AlphaFoldDB" id="A0A4Q7UWX1"/>
<keyword evidence="4" id="KW-1185">Reference proteome</keyword>
<dbReference type="RefSeq" id="WP_130290582.1">
    <property type="nucleotide sequence ID" value="NZ_SHKL01000001.1"/>
</dbReference>
<dbReference type="Gene3D" id="3.30.2140.10">
    <property type="entry name" value="Arylamine N-acetyltransferase"/>
    <property type="match status" value="1"/>
</dbReference>
<gene>
    <name evidence="3" type="ORF">EV383_3146</name>
</gene>
<evidence type="ECO:0000256" key="1">
    <source>
        <dbReference type="ARBA" id="ARBA00006547"/>
    </source>
</evidence>
<comment type="similarity">
    <text evidence="1 2">Belongs to the arylamine N-acetyltransferase family.</text>
</comment>
<dbReference type="Pfam" id="PF00797">
    <property type="entry name" value="Acetyltransf_2"/>
    <property type="match status" value="1"/>
</dbReference>
<organism evidence="3 4">
    <name type="scientific">Pseudonocardia sediminis</name>
    <dbReference type="NCBI Taxonomy" id="1397368"/>
    <lineage>
        <taxon>Bacteria</taxon>
        <taxon>Bacillati</taxon>
        <taxon>Actinomycetota</taxon>
        <taxon>Actinomycetes</taxon>
        <taxon>Pseudonocardiales</taxon>
        <taxon>Pseudonocardiaceae</taxon>
        <taxon>Pseudonocardia</taxon>
    </lineage>
</organism>
<comment type="caution">
    <text evidence="3">The sequence shown here is derived from an EMBL/GenBank/DDBJ whole genome shotgun (WGS) entry which is preliminary data.</text>
</comment>
<evidence type="ECO:0000256" key="2">
    <source>
        <dbReference type="RuleBase" id="RU003452"/>
    </source>
</evidence>
<dbReference type="OrthoDB" id="7181050at2"/>
<dbReference type="EMBL" id="SHKL01000001">
    <property type="protein sequence ID" value="RZT86255.1"/>
    <property type="molecule type" value="Genomic_DNA"/>
</dbReference>
<dbReference type="SUPFAM" id="SSF54001">
    <property type="entry name" value="Cysteine proteinases"/>
    <property type="match status" value="1"/>
</dbReference>
<name>A0A4Q7UWX1_PSEST</name>
<accession>A0A4Q7UWX1</accession>
<evidence type="ECO:0000313" key="3">
    <source>
        <dbReference type="EMBL" id="RZT86255.1"/>
    </source>
</evidence>
<dbReference type="Gene3D" id="2.40.128.150">
    <property type="entry name" value="Cysteine proteinases"/>
    <property type="match status" value="1"/>
</dbReference>
<protein>
    <submittedName>
        <fullName evidence="3">Arylamine N-acetyltransferase/N-hydroxyarylamine O-acetyltransferase</fullName>
    </submittedName>
</protein>